<dbReference type="SUPFAM" id="SSF143081">
    <property type="entry name" value="BB1717-like"/>
    <property type="match status" value="1"/>
</dbReference>
<dbReference type="OrthoDB" id="2111841at2759"/>
<dbReference type="Pfam" id="PF02586">
    <property type="entry name" value="SRAP"/>
    <property type="match status" value="1"/>
</dbReference>
<dbReference type="Gene3D" id="3.90.1680.10">
    <property type="entry name" value="SOS response associated peptidase-like"/>
    <property type="match status" value="1"/>
</dbReference>
<reference evidence="8 9" key="1">
    <citation type="journal article" date="2018" name="Mol. Biol. Evol.">
        <title>Broad Genomic Sampling Reveals a Smut Pathogenic Ancestry of the Fungal Clade Ustilaginomycotina.</title>
        <authorList>
            <person name="Kijpornyongpan T."/>
            <person name="Mondo S.J."/>
            <person name="Barry K."/>
            <person name="Sandor L."/>
            <person name="Lee J."/>
            <person name="Lipzen A."/>
            <person name="Pangilinan J."/>
            <person name="LaButti K."/>
            <person name="Hainaut M."/>
            <person name="Henrissat B."/>
            <person name="Grigoriev I.V."/>
            <person name="Spatafora J.W."/>
            <person name="Aime M.C."/>
        </authorList>
    </citation>
    <scope>NUCLEOTIDE SEQUENCE [LARGE SCALE GENOMIC DNA]</scope>
    <source>
        <strain evidence="8 9">MCA 4186</strain>
    </source>
</reference>
<dbReference type="GeneID" id="37267869"/>
<keyword evidence="7" id="KW-0456">Lyase</keyword>
<dbReference type="GO" id="GO:0003697">
    <property type="term" value="F:single-stranded DNA binding"/>
    <property type="evidence" value="ECO:0007669"/>
    <property type="project" value="InterPro"/>
</dbReference>
<proteinExistence type="inferred from homology"/>
<evidence type="ECO:0000256" key="4">
    <source>
        <dbReference type="ARBA" id="ARBA00022801"/>
    </source>
</evidence>
<keyword evidence="4" id="KW-0378">Hydrolase</keyword>
<protein>
    <submittedName>
        <fullName evidence="8">DUF159-domain-containing protein</fullName>
    </submittedName>
</protein>
<dbReference type="GO" id="GO:0008233">
    <property type="term" value="F:peptidase activity"/>
    <property type="evidence" value="ECO:0007669"/>
    <property type="project" value="UniProtKB-KW"/>
</dbReference>
<evidence type="ECO:0000256" key="7">
    <source>
        <dbReference type="ARBA" id="ARBA00023239"/>
    </source>
</evidence>
<evidence type="ECO:0000313" key="8">
    <source>
        <dbReference type="EMBL" id="PWN96244.1"/>
    </source>
</evidence>
<dbReference type="AlphaFoldDB" id="A0A316Z5B2"/>
<dbReference type="GO" id="GO:0106300">
    <property type="term" value="P:protein-DNA covalent cross-linking repair"/>
    <property type="evidence" value="ECO:0007669"/>
    <property type="project" value="InterPro"/>
</dbReference>
<dbReference type="GO" id="GO:0006508">
    <property type="term" value="P:proteolysis"/>
    <property type="evidence" value="ECO:0007669"/>
    <property type="project" value="UniProtKB-KW"/>
</dbReference>
<evidence type="ECO:0000256" key="1">
    <source>
        <dbReference type="ARBA" id="ARBA00008136"/>
    </source>
</evidence>
<feature type="non-terminal residue" evidence="8">
    <location>
        <position position="240"/>
    </location>
</feature>
<dbReference type="EMBL" id="KZ819300">
    <property type="protein sequence ID" value="PWN96244.1"/>
    <property type="molecule type" value="Genomic_DNA"/>
</dbReference>
<dbReference type="PANTHER" id="PTHR13604:SF0">
    <property type="entry name" value="ABASIC SITE PROCESSING PROTEIN HMCES"/>
    <property type="match status" value="1"/>
</dbReference>
<keyword evidence="6" id="KW-0238">DNA-binding</keyword>
<comment type="similarity">
    <text evidence="1">Belongs to the SOS response-associated peptidase family.</text>
</comment>
<dbReference type="Proteomes" id="UP000245946">
    <property type="component" value="Unassembled WGS sequence"/>
</dbReference>
<dbReference type="PANTHER" id="PTHR13604">
    <property type="entry name" value="DC12-RELATED"/>
    <property type="match status" value="1"/>
</dbReference>
<name>A0A316Z5B2_9BASI</name>
<keyword evidence="5" id="KW-0190">Covalent protein-DNA linkage</keyword>
<evidence type="ECO:0000256" key="3">
    <source>
        <dbReference type="ARBA" id="ARBA00022763"/>
    </source>
</evidence>
<keyword evidence="3" id="KW-0227">DNA damage</keyword>
<evidence type="ECO:0000313" key="9">
    <source>
        <dbReference type="Proteomes" id="UP000245946"/>
    </source>
</evidence>
<dbReference type="GO" id="GO:0016829">
    <property type="term" value="F:lyase activity"/>
    <property type="evidence" value="ECO:0007669"/>
    <property type="project" value="UniProtKB-KW"/>
</dbReference>
<gene>
    <name evidence="8" type="ORF">FA09DRAFT_300184</name>
</gene>
<keyword evidence="9" id="KW-1185">Reference proteome</keyword>
<dbReference type="RefSeq" id="XP_025596523.1">
    <property type="nucleotide sequence ID" value="XM_025740323.1"/>
</dbReference>
<dbReference type="InterPro" id="IPR003738">
    <property type="entry name" value="SRAP"/>
</dbReference>
<organism evidence="8 9">
    <name type="scientific">Tilletiopsis washingtonensis</name>
    <dbReference type="NCBI Taxonomy" id="58919"/>
    <lineage>
        <taxon>Eukaryota</taxon>
        <taxon>Fungi</taxon>
        <taxon>Dikarya</taxon>
        <taxon>Basidiomycota</taxon>
        <taxon>Ustilaginomycotina</taxon>
        <taxon>Exobasidiomycetes</taxon>
        <taxon>Entylomatales</taxon>
        <taxon>Entylomatales incertae sedis</taxon>
        <taxon>Tilletiopsis</taxon>
    </lineage>
</organism>
<evidence type="ECO:0000256" key="5">
    <source>
        <dbReference type="ARBA" id="ARBA00023124"/>
    </source>
</evidence>
<dbReference type="STRING" id="58919.A0A316Z5B2"/>
<accession>A0A316Z5B2</accession>
<keyword evidence="2" id="KW-0645">Protease</keyword>
<dbReference type="InterPro" id="IPR036590">
    <property type="entry name" value="SRAP-like"/>
</dbReference>
<evidence type="ECO:0000256" key="2">
    <source>
        <dbReference type="ARBA" id="ARBA00022670"/>
    </source>
</evidence>
<evidence type="ECO:0000256" key="6">
    <source>
        <dbReference type="ARBA" id="ARBA00023125"/>
    </source>
</evidence>
<sequence>MEDGYHATTNVAPTTQHPVLHAQGGGADAKLILEPMRWGLLPASTKSIPRGADTIKTINARADTILSGQGIWAPLFRRGKRCVVWAQGWYEVRYAHAAPRSAALTHASQWQVTPSARLAHFTASGDGREMVPLAGLWEECTLENGERLRSFTICTTEINKQLDFLHTRMPVVLPDLESLQIWLGLVPAPLERVGRLLRPYEHPLECYRVPGEVGRTGTDDEKFLHPITERKDGIAQAFGR</sequence>